<dbReference type="Proteomes" id="UP001154282">
    <property type="component" value="Unassembled WGS sequence"/>
</dbReference>
<evidence type="ECO:0000313" key="3">
    <source>
        <dbReference type="Proteomes" id="UP001154282"/>
    </source>
</evidence>
<dbReference type="FunFam" id="3.90.550.50:FF:000006">
    <property type="entry name" value="Fringe-related protein-like"/>
    <property type="match status" value="1"/>
</dbReference>
<keyword evidence="1" id="KW-0472">Membrane</keyword>
<accession>A0AAV0JMN9</accession>
<gene>
    <name evidence="2" type="ORF">LITE_LOCUS15068</name>
</gene>
<dbReference type="Gene3D" id="3.90.550.50">
    <property type="match status" value="1"/>
</dbReference>
<proteinExistence type="predicted"/>
<evidence type="ECO:0000313" key="2">
    <source>
        <dbReference type="EMBL" id="CAI0411222.1"/>
    </source>
</evidence>
<reference evidence="2" key="1">
    <citation type="submission" date="2022-08" db="EMBL/GenBank/DDBJ databases">
        <authorList>
            <person name="Gutierrez-Valencia J."/>
        </authorList>
    </citation>
    <scope>NUCLEOTIDE SEQUENCE</scope>
</reference>
<sequence length="506" mass="57016">MIHNRLPPTPTATKHKADDKPFQFISIVGKSLILLFILSFISIGLYTAFYDPKSGGITPTAALHRLHSSIARNNAAAADHRRRDPNNNSPTNLSHLLFALSGSNDTWDDRSKSNSVWWSPNRTRGFVWLEDDQRPDSSPAPNSAPTRVSSPEWTRFGFSSSRPAVRIARTITDSFGLKLPGVRWFVMGDDDTVFFPENLVSLLANYDHNEMWYIGGNSESVEQALMHSYEMAFGGGGFAISYPLAELLVENLDRCLERFHYFYGSDQRIWACITELGVGLTPHRGFHQMDIRGSAYGLLAAHPMAPLISLHHLGAMDPLFPGQDHLASVRTLYRAYKADPARILQPSYGYDHHLNWSVSISWGYTVQLYPNLVAVHDLQVPLQTFKTWRTFSEGPFTFNTRPTGPDPCSIPIVFMLDKVQSIGTWGTLTVYKRMEPAVKCRRPNFIRAMSVHRVVISSVVMEPDYWSKAPRRQCSDLVNGGGRMRGETLQIRVRRCGDREIVSTVE</sequence>
<feature type="transmembrane region" description="Helical" evidence="1">
    <location>
        <begin position="24"/>
        <end position="49"/>
    </location>
</feature>
<dbReference type="EMBL" id="CAMGYJ010000005">
    <property type="protein sequence ID" value="CAI0411222.1"/>
    <property type="molecule type" value="Genomic_DNA"/>
</dbReference>
<keyword evidence="1" id="KW-1133">Transmembrane helix</keyword>
<dbReference type="InterPro" id="IPR006740">
    <property type="entry name" value="DUF604"/>
</dbReference>
<comment type="caution">
    <text evidence="2">The sequence shown here is derived from an EMBL/GenBank/DDBJ whole genome shotgun (WGS) entry which is preliminary data.</text>
</comment>
<dbReference type="Pfam" id="PF04646">
    <property type="entry name" value="DUF604"/>
    <property type="match status" value="1"/>
</dbReference>
<evidence type="ECO:0000256" key="1">
    <source>
        <dbReference type="SAM" id="Phobius"/>
    </source>
</evidence>
<dbReference type="AlphaFoldDB" id="A0AAV0JMN9"/>
<name>A0AAV0JMN9_9ROSI</name>
<dbReference type="PANTHER" id="PTHR10811">
    <property type="entry name" value="FRINGE-RELATED"/>
    <property type="match status" value="1"/>
</dbReference>
<keyword evidence="1" id="KW-0812">Transmembrane</keyword>
<organism evidence="2 3">
    <name type="scientific">Linum tenue</name>
    <dbReference type="NCBI Taxonomy" id="586396"/>
    <lineage>
        <taxon>Eukaryota</taxon>
        <taxon>Viridiplantae</taxon>
        <taxon>Streptophyta</taxon>
        <taxon>Embryophyta</taxon>
        <taxon>Tracheophyta</taxon>
        <taxon>Spermatophyta</taxon>
        <taxon>Magnoliopsida</taxon>
        <taxon>eudicotyledons</taxon>
        <taxon>Gunneridae</taxon>
        <taxon>Pentapetalae</taxon>
        <taxon>rosids</taxon>
        <taxon>fabids</taxon>
        <taxon>Malpighiales</taxon>
        <taxon>Linaceae</taxon>
        <taxon>Linum</taxon>
    </lineage>
</organism>
<protein>
    <submittedName>
        <fullName evidence="2">Uncharacterized protein</fullName>
    </submittedName>
</protein>
<keyword evidence="3" id="KW-1185">Reference proteome</keyword>